<dbReference type="GO" id="GO:0090729">
    <property type="term" value="F:toxin activity"/>
    <property type="evidence" value="ECO:0007669"/>
    <property type="project" value="UniProtKB-KW"/>
</dbReference>
<keyword evidence="3 5" id="KW-0479">Metal-binding</keyword>
<organism evidence="7 8">
    <name type="scientific">Natranaeroarchaeum aerophilus</name>
    <dbReference type="NCBI Taxonomy" id="2917711"/>
    <lineage>
        <taxon>Archaea</taxon>
        <taxon>Methanobacteriati</taxon>
        <taxon>Methanobacteriota</taxon>
        <taxon>Stenosarchaea group</taxon>
        <taxon>Halobacteria</taxon>
        <taxon>Halobacteriales</taxon>
        <taxon>Natronoarchaeaceae</taxon>
        <taxon>Natranaeroarchaeum</taxon>
    </lineage>
</organism>
<protein>
    <recommendedName>
        <fullName evidence="5">Ribonuclease VapC</fullName>
        <shortName evidence="5">RNase VapC</shortName>
        <ecNumber evidence="5">3.1.-.-</ecNumber>
    </recommendedName>
    <alternativeName>
        <fullName evidence="5">Putative toxin VapC</fullName>
    </alternativeName>
</protein>
<dbReference type="GO" id="GO:0004540">
    <property type="term" value="F:RNA nuclease activity"/>
    <property type="evidence" value="ECO:0007669"/>
    <property type="project" value="InterPro"/>
</dbReference>
<keyword evidence="8" id="KW-1185">Reference proteome</keyword>
<evidence type="ECO:0000256" key="3">
    <source>
        <dbReference type="ARBA" id="ARBA00022723"/>
    </source>
</evidence>
<dbReference type="InterPro" id="IPR029060">
    <property type="entry name" value="PIN-like_dom_sf"/>
</dbReference>
<dbReference type="Proteomes" id="UP001202674">
    <property type="component" value="Unassembled WGS sequence"/>
</dbReference>
<accession>A0AAE3FQR0</accession>
<dbReference type="AlphaFoldDB" id="A0AAE3FQR0"/>
<dbReference type="HAMAP" id="MF_00265">
    <property type="entry name" value="VapC_Nob1"/>
    <property type="match status" value="1"/>
</dbReference>
<evidence type="ECO:0000259" key="6">
    <source>
        <dbReference type="Pfam" id="PF01850"/>
    </source>
</evidence>
<keyword evidence="2 5" id="KW-0540">Nuclease</keyword>
<feature type="domain" description="PIN" evidence="6">
    <location>
        <begin position="8"/>
        <end position="128"/>
    </location>
</feature>
<dbReference type="RefSeq" id="WP_250596098.1">
    <property type="nucleotide sequence ID" value="NZ_JAKRVY010000003.1"/>
</dbReference>
<evidence type="ECO:0000313" key="7">
    <source>
        <dbReference type="EMBL" id="MCL9813578.1"/>
    </source>
</evidence>
<keyword evidence="4 5" id="KW-0378">Hydrolase</keyword>
<evidence type="ECO:0000256" key="1">
    <source>
        <dbReference type="ARBA" id="ARBA00022649"/>
    </source>
</evidence>
<dbReference type="SUPFAM" id="SSF88723">
    <property type="entry name" value="PIN domain-like"/>
    <property type="match status" value="1"/>
</dbReference>
<name>A0AAE3FQR0_9EURY</name>
<dbReference type="EMBL" id="JAKRVY010000003">
    <property type="protein sequence ID" value="MCL9813578.1"/>
    <property type="molecule type" value="Genomic_DNA"/>
</dbReference>
<dbReference type="Pfam" id="PF01850">
    <property type="entry name" value="PIN"/>
    <property type="match status" value="1"/>
</dbReference>
<feature type="binding site" evidence="5">
    <location>
        <position position="101"/>
    </location>
    <ligand>
        <name>Mg(2+)</name>
        <dbReference type="ChEBI" id="CHEBI:18420"/>
    </ligand>
</feature>
<evidence type="ECO:0000256" key="2">
    <source>
        <dbReference type="ARBA" id="ARBA00022722"/>
    </source>
</evidence>
<dbReference type="Gene3D" id="3.40.50.1010">
    <property type="entry name" value="5'-nuclease"/>
    <property type="match status" value="1"/>
</dbReference>
<evidence type="ECO:0000313" key="8">
    <source>
        <dbReference type="Proteomes" id="UP001202674"/>
    </source>
</evidence>
<keyword evidence="5" id="KW-0460">Magnesium</keyword>
<sequence length="139" mass="14841">MTDGPKSIVFDTEPLVAYFCNEPGSDTVESYLTAVEGAADGYISAVNLAELHYVIRSIAGKERADTVVEVLEESGIERVDTGETWAGAAAFKSRYSPALGDAFALATAAHVDGMLLIGADDDYDEVDDIDLVRFRTDGV</sequence>
<comment type="caution">
    <text evidence="7">The sequence shown here is derived from an EMBL/GenBank/DDBJ whole genome shotgun (WGS) entry which is preliminary data.</text>
</comment>
<gene>
    <name evidence="5" type="primary">vapC</name>
    <name evidence="7" type="ORF">AArcSt11_07915</name>
</gene>
<comment type="function">
    <text evidence="5">Toxic component of a toxin-antitoxin (TA) system. An RNase.</text>
</comment>
<comment type="similarity">
    <text evidence="5">Belongs to the PINc/VapC protein family.</text>
</comment>
<dbReference type="EC" id="3.1.-.-" evidence="5"/>
<dbReference type="GO" id="GO:0000287">
    <property type="term" value="F:magnesium ion binding"/>
    <property type="evidence" value="ECO:0007669"/>
    <property type="project" value="UniProtKB-UniRule"/>
</dbReference>
<dbReference type="GO" id="GO:0016787">
    <property type="term" value="F:hydrolase activity"/>
    <property type="evidence" value="ECO:0007669"/>
    <property type="project" value="UniProtKB-KW"/>
</dbReference>
<comment type="cofactor">
    <cofactor evidence="5">
        <name>Mg(2+)</name>
        <dbReference type="ChEBI" id="CHEBI:18420"/>
    </cofactor>
</comment>
<evidence type="ECO:0000256" key="5">
    <source>
        <dbReference type="HAMAP-Rule" id="MF_00265"/>
    </source>
</evidence>
<reference evidence="7 8" key="1">
    <citation type="journal article" date="2022" name="Syst. Appl. Microbiol.">
        <title>Natronocalculus amylovorans gen. nov., sp. nov., and Natranaeroarchaeum aerophilus sp. nov., dominant culturable amylolytic natronoarchaea from hypersaline soda lakes in southwestern Siberia.</title>
        <authorList>
            <person name="Sorokin D.Y."/>
            <person name="Elcheninov A.G."/>
            <person name="Khizhniak T.V."/>
            <person name="Koenen M."/>
            <person name="Bale N.J."/>
            <person name="Damste J.S.S."/>
            <person name="Kublanov I.V."/>
        </authorList>
    </citation>
    <scope>NUCLEOTIDE SEQUENCE [LARGE SCALE GENOMIC DNA]</scope>
    <source>
        <strain evidence="7 8">AArc-St1-1</strain>
    </source>
</reference>
<dbReference type="InterPro" id="IPR022907">
    <property type="entry name" value="VapC_family"/>
</dbReference>
<feature type="binding site" evidence="5">
    <location>
        <position position="11"/>
    </location>
    <ligand>
        <name>Mg(2+)</name>
        <dbReference type="ChEBI" id="CHEBI:18420"/>
    </ligand>
</feature>
<evidence type="ECO:0000256" key="4">
    <source>
        <dbReference type="ARBA" id="ARBA00022801"/>
    </source>
</evidence>
<proteinExistence type="inferred from homology"/>
<dbReference type="InterPro" id="IPR002716">
    <property type="entry name" value="PIN_dom"/>
</dbReference>
<keyword evidence="5" id="KW-0800">Toxin</keyword>
<keyword evidence="1 5" id="KW-1277">Toxin-antitoxin system</keyword>